<evidence type="ECO:0000313" key="2">
    <source>
        <dbReference type="EMBL" id="DAD74668.1"/>
    </source>
</evidence>
<organism evidence="2">
    <name type="scientific">Myoviridae sp. ctZgq1</name>
    <dbReference type="NCBI Taxonomy" id="2826666"/>
    <lineage>
        <taxon>Viruses</taxon>
        <taxon>Duplodnaviria</taxon>
        <taxon>Heunggongvirae</taxon>
        <taxon>Uroviricota</taxon>
        <taxon>Caudoviricetes</taxon>
    </lineage>
</organism>
<keyword evidence="1" id="KW-0472">Membrane</keyword>
<keyword evidence="1" id="KW-0812">Transmembrane</keyword>
<sequence length="47" mass="5580">MLRLSNKCLLLCSCYKAYQINVLYPQFIICPCMLILKLPYVIYPKNH</sequence>
<proteinExistence type="predicted"/>
<feature type="transmembrane region" description="Helical" evidence="1">
    <location>
        <begin position="23"/>
        <end position="43"/>
    </location>
</feature>
<protein>
    <submittedName>
        <fullName evidence="2">Uncharacterized protein</fullName>
    </submittedName>
</protein>
<name>A0A8S5LXH3_9CAUD</name>
<reference evidence="2" key="1">
    <citation type="journal article" date="2021" name="Proc. Natl. Acad. Sci. U.S.A.">
        <title>A Catalog of Tens of Thousands of Viruses from Human Metagenomes Reveals Hidden Associations with Chronic Diseases.</title>
        <authorList>
            <person name="Tisza M.J."/>
            <person name="Buck C.B."/>
        </authorList>
    </citation>
    <scope>NUCLEOTIDE SEQUENCE</scope>
    <source>
        <strain evidence="2">CtZgq1</strain>
    </source>
</reference>
<accession>A0A8S5LXH3</accession>
<keyword evidence="1" id="KW-1133">Transmembrane helix</keyword>
<dbReference type="EMBL" id="BK014762">
    <property type="protein sequence ID" value="DAD74668.1"/>
    <property type="molecule type" value="Genomic_DNA"/>
</dbReference>
<evidence type="ECO:0000256" key="1">
    <source>
        <dbReference type="SAM" id="Phobius"/>
    </source>
</evidence>